<feature type="non-terminal residue" evidence="1">
    <location>
        <position position="75"/>
    </location>
</feature>
<reference evidence="1 2" key="1">
    <citation type="journal article" date="2019" name="Nat. Ecol. Evol.">
        <title>Megaphylogeny resolves global patterns of mushroom evolution.</title>
        <authorList>
            <person name="Varga T."/>
            <person name="Krizsan K."/>
            <person name="Foldi C."/>
            <person name="Dima B."/>
            <person name="Sanchez-Garcia M."/>
            <person name="Sanchez-Ramirez S."/>
            <person name="Szollosi G.J."/>
            <person name="Szarkandi J.G."/>
            <person name="Papp V."/>
            <person name="Albert L."/>
            <person name="Andreopoulos W."/>
            <person name="Angelini C."/>
            <person name="Antonin V."/>
            <person name="Barry K.W."/>
            <person name="Bougher N.L."/>
            <person name="Buchanan P."/>
            <person name="Buyck B."/>
            <person name="Bense V."/>
            <person name="Catcheside P."/>
            <person name="Chovatia M."/>
            <person name="Cooper J."/>
            <person name="Damon W."/>
            <person name="Desjardin D."/>
            <person name="Finy P."/>
            <person name="Geml J."/>
            <person name="Haridas S."/>
            <person name="Hughes K."/>
            <person name="Justo A."/>
            <person name="Karasinski D."/>
            <person name="Kautmanova I."/>
            <person name="Kiss B."/>
            <person name="Kocsube S."/>
            <person name="Kotiranta H."/>
            <person name="LaButti K.M."/>
            <person name="Lechner B.E."/>
            <person name="Liimatainen K."/>
            <person name="Lipzen A."/>
            <person name="Lukacs Z."/>
            <person name="Mihaltcheva S."/>
            <person name="Morgado L.N."/>
            <person name="Niskanen T."/>
            <person name="Noordeloos M.E."/>
            <person name="Ohm R.A."/>
            <person name="Ortiz-Santana B."/>
            <person name="Ovrebo C."/>
            <person name="Racz N."/>
            <person name="Riley R."/>
            <person name="Savchenko A."/>
            <person name="Shiryaev A."/>
            <person name="Soop K."/>
            <person name="Spirin V."/>
            <person name="Szebenyi C."/>
            <person name="Tomsovsky M."/>
            <person name="Tulloss R.E."/>
            <person name="Uehling J."/>
            <person name="Grigoriev I.V."/>
            <person name="Vagvolgyi C."/>
            <person name="Papp T."/>
            <person name="Martin F.M."/>
            <person name="Miettinen O."/>
            <person name="Hibbett D.S."/>
            <person name="Nagy L.G."/>
        </authorList>
    </citation>
    <scope>NUCLEOTIDE SEQUENCE [LARGE SCALE GENOMIC DNA]</scope>
    <source>
        <strain evidence="1 2">FP101781</strain>
    </source>
</reference>
<dbReference type="Proteomes" id="UP000298030">
    <property type="component" value="Unassembled WGS sequence"/>
</dbReference>
<accession>A0A4Y7TRJ2</accession>
<protein>
    <submittedName>
        <fullName evidence="1">Uncharacterized protein</fullName>
    </submittedName>
</protein>
<dbReference type="EMBL" id="QPFP01000005">
    <property type="protein sequence ID" value="TEB36805.1"/>
    <property type="molecule type" value="Genomic_DNA"/>
</dbReference>
<evidence type="ECO:0000313" key="2">
    <source>
        <dbReference type="Proteomes" id="UP000298030"/>
    </source>
</evidence>
<sequence>MHPPVPGFRLFGVSDLSTRPWIPKPKLKNSTEFVSMDRTLPGSSPGVTLRCHCHALASAISPGRFLGVDFWIWCP</sequence>
<comment type="caution">
    <text evidence="1">The sequence shown here is derived from an EMBL/GenBank/DDBJ whole genome shotgun (WGS) entry which is preliminary data.</text>
</comment>
<evidence type="ECO:0000313" key="1">
    <source>
        <dbReference type="EMBL" id="TEB36805.1"/>
    </source>
</evidence>
<proteinExistence type="predicted"/>
<organism evidence="1 2">
    <name type="scientific">Coprinellus micaceus</name>
    <name type="common">Glistening ink-cap mushroom</name>
    <name type="synonym">Coprinus micaceus</name>
    <dbReference type="NCBI Taxonomy" id="71717"/>
    <lineage>
        <taxon>Eukaryota</taxon>
        <taxon>Fungi</taxon>
        <taxon>Dikarya</taxon>
        <taxon>Basidiomycota</taxon>
        <taxon>Agaricomycotina</taxon>
        <taxon>Agaricomycetes</taxon>
        <taxon>Agaricomycetidae</taxon>
        <taxon>Agaricales</taxon>
        <taxon>Agaricineae</taxon>
        <taxon>Psathyrellaceae</taxon>
        <taxon>Coprinellus</taxon>
    </lineage>
</organism>
<name>A0A4Y7TRJ2_COPMI</name>
<keyword evidence="2" id="KW-1185">Reference proteome</keyword>
<dbReference type="AlphaFoldDB" id="A0A4Y7TRJ2"/>
<gene>
    <name evidence="1" type="ORF">FA13DRAFT_1727170</name>
</gene>